<name>A0A016VIM4_9BILA</name>
<comment type="caution">
    <text evidence="2">The sequence shown here is derived from an EMBL/GenBank/DDBJ whole genome shotgun (WGS) entry which is preliminary data.</text>
</comment>
<evidence type="ECO:0000256" key="1">
    <source>
        <dbReference type="SAM" id="SignalP"/>
    </source>
</evidence>
<dbReference type="EMBL" id="JARK01001345">
    <property type="protein sequence ID" value="EYC27121.1"/>
    <property type="molecule type" value="Genomic_DNA"/>
</dbReference>
<gene>
    <name evidence="2" type="primary">Acey_s0009.g534</name>
    <name evidence="2" type="ORF">Y032_0009g534</name>
</gene>
<feature type="signal peptide" evidence="1">
    <location>
        <begin position="1"/>
        <end position="37"/>
    </location>
</feature>
<evidence type="ECO:0000313" key="2">
    <source>
        <dbReference type="EMBL" id="EYC27121.1"/>
    </source>
</evidence>
<evidence type="ECO:0008006" key="4">
    <source>
        <dbReference type="Google" id="ProtNLM"/>
    </source>
</evidence>
<organism evidence="2 3">
    <name type="scientific">Ancylostoma ceylanicum</name>
    <dbReference type="NCBI Taxonomy" id="53326"/>
    <lineage>
        <taxon>Eukaryota</taxon>
        <taxon>Metazoa</taxon>
        <taxon>Ecdysozoa</taxon>
        <taxon>Nematoda</taxon>
        <taxon>Chromadorea</taxon>
        <taxon>Rhabditida</taxon>
        <taxon>Rhabditina</taxon>
        <taxon>Rhabditomorpha</taxon>
        <taxon>Strongyloidea</taxon>
        <taxon>Ancylostomatidae</taxon>
        <taxon>Ancylostomatinae</taxon>
        <taxon>Ancylostoma</taxon>
    </lineage>
</organism>
<reference evidence="3" key="1">
    <citation type="journal article" date="2015" name="Nat. Genet.">
        <title>The genome and transcriptome of the zoonotic hookworm Ancylostoma ceylanicum identify infection-specific gene families.</title>
        <authorList>
            <person name="Schwarz E.M."/>
            <person name="Hu Y."/>
            <person name="Antoshechkin I."/>
            <person name="Miller M.M."/>
            <person name="Sternberg P.W."/>
            <person name="Aroian R.V."/>
        </authorList>
    </citation>
    <scope>NUCLEOTIDE SEQUENCE</scope>
    <source>
        <strain evidence="3">HY135</strain>
    </source>
</reference>
<dbReference type="AlphaFoldDB" id="A0A016VIM4"/>
<protein>
    <recommendedName>
        <fullName evidence="4">Cystatin domain-containing protein</fullName>
    </recommendedName>
</protein>
<dbReference type="OrthoDB" id="5881832at2759"/>
<dbReference type="Proteomes" id="UP000024635">
    <property type="component" value="Unassembled WGS sequence"/>
</dbReference>
<feature type="chain" id="PRO_5001493510" description="Cystatin domain-containing protein" evidence="1">
    <location>
        <begin position="38"/>
        <end position="145"/>
    </location>
</feature>
<sequence>MRNCSLIRAFAPVGAMVEGIQMKALVLLLSYFSIVSAEKLEECPGVGHKTIKGAQASEVVAQVILTKKYESYGRYTEHDVEEQLFYRPANKTSYYSVILIPNRCNVTTGIRYLVGCNLGNTCDYVVPFTITPRRKPKNMTMSSKH</sequence>
<proteinExistence type="predicted"/>
<accession>A0A016VIM4</accession>
<keyword evidence="3" id="KW-1185">Reference proteome</keyword>
<evidence type="ECO:0000313" key="3">
    <source>
        <dbReference type="Proteomes" id="UP000024635"/>
    </source>
</evidence>
<keyword evidence="1" id="KW-0732">Signal</keyword>